<dbReference type="InterPro" id="IPR026960">
    <property type="entry name" value="RVT-Znf"/>
</dbReference>
<proteinExistence type="predicted"/>
<dbReference type="AlphaFoldDB" id="A0A9Q1JUE1"/>
<keyword evidence="4" id="KW-1185">Reference proteome</keyword>
<dbReference type="OrthoDB" id="1750965at2759"/>
<reference evidence="3" key="1">
    <citation type="submission" date="2022-04" db="EMBL/GenBank/DDBJ databases">
        <title>Carnegiea gigantea Genome sequencing and assembly v2.</title>
        <authorList>
            <person name="Copetti D."/>
            <person name="Sanderson M.J."/>
            <person name="Burquez A."/>
            <person name="Wojciechowski M.F."/>
        </authorList>
    </citation>
    <scope>NUCLEOTIDE SEQUENCE</scope>
    <source>
        <strain evidence="3">SGP5-SGP5p</strain>
        <tissue evidence="3">Aerial part</tissue>
    </source>
</reference>
<sequence>MEWSIQFPEAHVQHLQSDISDHLPILLRCKPRKSEANKRSTRFQFENMWATDLGISDVIASTWRAISASDLVDSLLLKIEKCSATLLQWNKDNFGMDGMKIRKLEAQLTNEREIRRRKELLETIREWRKREEILWRARSDYLKYGNSNTWWFRSRVTMRRVRNYIEALLDDERVLHTKPEDKLIWHYTSDGLFSVRSAYHLIVKERDGGEGESSTQNSQLWRSIWDLEFSPRIRLFAWRSCKGILPSCGSIAKRVPGFNMKCTICGHPEEIDMHALFECPLVEAIWEGSEVPLAIWGTKF</sequence>
<evidence type="ECO:0000256" key="1">
    <source>
        <dbReference type="SAM" id="Coils"/>
    </source>
</evidence>
<feature type="domain" description="Reverse transcriptase zinc-binding" evidence="2">
    <location>
        <begin position="193"/>
        <end position="286"/>
    </location>
</feature>
<evidence type="ECO:0000259" key="2">
    <source>
        <dbReference type="Pfam" id="PF13966"/>
    </source>
</evidence>
<dbReference type="PANTHER" id="PTHR33710">
    <property type="entry name" value="BNAC02G09200D PROTEIN"/>
    <property type="match status" value="1"/>
</dbReference>
<evidence type="ECO:0000313" key="3">
    <source>
        <dbReference type="EMBL" id="KAJ8431121.1"/>
    </source>
</evidence>
<protein>
    <recommendedName>
        <fullName evidence="2">Reverse transcriptase zinc-binding domain-containing protein</fullName>
    </recommendedName>
</protein>
<gene>
    <name evidence="3" type="ORF">Cgig2_004712</name>
</gene>
<evidence type="ECO:0000313" key="4">
    <source>
        <dbReference type="Proteomes" id="UP001153076"/>
    </source>
</evidence>
<dbReference type="Proteomes" id="UP001153076">
    <property type="component" value="Unassembled WGS sequence"/>
</dbReference>
<name>A0A9Q1JUE1_9CARY</name>
<organism evidence="3 4">
    <name type="scientific">Carnegiea gigantea</name>
    <dbReference type="NCBI Taxonomy" id="171969"/>
    <lineage>
        <taxon>Eukaryota</taxon>
        <taxon>Viridiplantae</taxon>
        <taxon>Streptophyta</taxon>
        <taxon>Embryophyta</taxon>
        <taxon>Tracheophyta</taxon>
        <taxon>Spermatophyta</taxon>
        <taxon>Magnoliopsida</taxon>
        <taxon>eudicotyledons</taxon>
        <taxon>Gunneridae</taxon>
        <taxon>Pentapetalae</taxon>
        <taxon>Caryophyllales</taxon>
        <taxon>Cactineae</taxon>
        <taxon>Cactaceae</taxon>
        <taxon>Cactoideae</taxon>
        <taxon>Echinocereeae</taxon>
        <taxon>Carnegiea</taxon>
    </lineage>
</organism>
<comment type="caution">
    <text evidence="3">The sequence shown here is derived from an EMBL/GenBank/DDBJ whole genome shotgun (WGS) entry which is preliminary data.</text>
</comment>
<feature type="coiled-coil region" evidence="1">
    <location>
        <begin position="101"/>
        <end position="130"/>
    </location>
</feature>
<keyword evidence="1" id="KW-0175">Coiled coil</keyword>
<accession>A0A9Q1JUE1</accession>
<dbReference type="Pfam" id="PF13966">
    <property type="entry name" value="zf-RVT"/>
    <property type="match status" value="1"/>
</dbReference>
<dbReference type="EMBL" id="JAKOGI010000718">
    <property type="protein sequence ID" value="KAJ8431121.1"/>
    <property type="molecule type" value="Genomic_DNA"/>
</dbReference>
<dbReference type="PANTHER" id="PTHR33710:SF79">
    <property type="entry name" value="OS06G0205337 PROTEIN"/>
    <property type="match status" value="1"/>
</dbReference>